<dbReference type="GO" id="GO:0020037">
    <property type="term" value="F:heme binding"/>
    <property type="evidence" value="ECO:0007669"/>
    <property type="project" value="InterPro"/>
</dbReference>
<evidence type="ECO:0000256" key="3">
    <source>
        <dbReference type="ARBA" id="ARBA00022989"/>
    </source>
</evidence>
<evidence type="ECO:0000256" key="4">
    <source>
        <dbReference type="ARBA" id="ARBA00023136"/>
    </source>
</evidence>
<accession>A0A853KCS4</accession>
<dbReference type="PANTHER" id="PTHR30071:SF15">
    <property type="entry name" value="PROTEIN HEMX"/>
    <property type="match status" value="1"/>
</dbReference>
<dbReference type="RefSeq" id="WP_143216148.1">
    <property type="nucleotide sequence ID" value="NZ_LSUQ01000019.1"/>
</dbReference>
<keyword evidence="2 5" id="KW-0812">Transmembrane</keyword>
<feature type="transmembrane region" description="Helical" evidence="5">
    <location>
        <begin position="120"/>
        <end position="140"/>
    </location>
</feature>
<feature type="transmembrane region" description="Helical" evidence="5">
    <location>
        <begin position="152"/>
        <end position="177"/>
    </location>
</feature>
<evidence type="ECO:0000256" key="2">
    <source>
        <dbReference type="ARBA" id="ARBA00022692"/>
    </source>
</evidence>
<dbReference type="InterPro" id="IPR045062">
    <property type="entry name" value="Cyt_c_biogenesis_CcsA/CcmC"/>
</dbReference>
<dbReference type="GO" id="GO:0005886">
    <property type="term" value="C:plasma membrane"/>
    <property type="evidence" value="ECO:0007669"/>
    <property type="project" value="TreeGrafter"/>
</dbReference>
<name>A0A853KCS4_9BACL</name>
<evidence type="ECO:0000313" key="7">
    <source>
        <dbReference type="EMBL" id="OAG93969.1"/>
    </source>
</evidence>
<keyword evidence="3 5" id="KW-1133">Transmembrane helix</keyword>
<protein>
    <recommendedName>
        <fullName evidence="6">Cytochrome c assembly protein domain-containing protein</fullName>
    </recommendedName>
</protein>
<sequence length="296" mass="33769">MRQNLNPVRRPVRAFHRRSREMLIELASPYAYAAILSCYGVSLTLFFIDFLRDNKLANRVGLFTLGVVWVLETVILSQRVLAQHALPLYSYVQATLFFAWLLISLSVAISLFSRIDFFTLFVNLFGFLLVGFDAIVHGHLATAVPQQGDLLVLHISVSILSYLLFSVSAIFSVLYLLEDTALRKKRFASGPFRRLPALERLDVYAYRTALVGGPLLLIGMLIGAIWYAMLTRHFLWLDPKPIASGLLLVLYFIYLWLRGTERISGRRAAWFNLISFVGVLLNFLVIGEFMSAFHRW</sequence>
<organism evidence="7 8">
    <name type="scientific">Ferroacidibacillus organovorans</name>
    <dbReference type="NCBI Taxonomy" id="1765683"/>
    <lineage>
        <taxon>Bacteria</taxon>
        <taxon>Bacillati</taxon>
        <taxon>Bacillota</taxon>
        <taxon>Bacilli</taxon>
        <taxon>Bacillales</taxon>
        <taxon>Alicyclobacillaceae</taxon>
        <taxon>Ferroacidibacillus</taxon>
    </lineage>
</organism>
<dbReference type="Proteomes" id="UP000077421">
    <property type="component" value="Unassembled WGS sequence"/>
</dbReference>
<comment type="subcellular location">
    <subcellularLocation>
        <location evidence="1">Membrane</location>
        <topology evidence="1">Multi-pass membrane protein</topology>
    </subcellularLocation>
</comment>
<comment type="caution">
    <text evidence="7">The sequence shown here is derived from an EMBL/GenBank/DDBJ whole genome shotgun (WGS) entry which is preliminary data.</text>
</comment>
<dbReference type="AlphaFoldDB" id="A0A853KCS4"/>
<dbReference type="EMBL" id="LSUQ01000019">
    <property type="protein sequence ID" value="OAG93969.1"/>
    <property type="molecule type" value="Genomic_DNA"/>
</dbReference>
<feature type="domain" description="Cytochrome c assembly protein" evidence="6">
    <location>
        <begin position="91"/>
        <end position="286"/>
    </location>
</feature>
<dbReference type="GO" id="GO:0017004">
    <property type="term" value="P:cytochrome complex assembly"/>
    <property type="evidence" value="ECO:0007669"/>
    <property type="project" value="InterPro"/>
</dbReference>
<feature type="transmembrane region" description="Helical" evidence="5">
    <location>
        <begin position="30"/>
        <end position="48"/>
    </location>
</feature>
<evidence type="ECO:0000313" key="8">
    <source>
        <dbReference type="Proteomes" id="UP000077421"/>
    </source>
</evidence>
<feature type="transmembrane region" description="Helical" evidence="5">
    <location>
        <begin position="241"/>
        <end position="257"/>
    </location>
</feature>
<evidence type="ECO:0000256" key="1">
    <source>
        <dbReference type="ARBA" id="ARBA00004141"/>
    </source>
</evidence>
<reference evidence="7 8" key="1">
    <citation type="submission" date="2016-02" db="EMBL/GenBank/DDBJ databases">
        <title>Draft genome sequence of Acidibacillus ferrooxidans SLC66.</title>
        <authorList>
            <person name="Oliveira G."/>
            <person name="Nancucheo I."/>
            <person name="Dall'Agnol H."/>
            <person name="Johnson B."/>
            <person name="Oliveira R."/>
            <person name="Nunes G.L."/>
            <person name="Tzotzos G."/>
            <person name="Orellana S.C."/>
            <person name="Salim A.C."/>
            <person name="Araujo F.M."/>
        </authorList>
    </citation>
    <scope>NUCLEOTIDE SEQUENCE [LARGE SCALE GENOMIC DNA]</scope>
    <source>
        <strain evidence="7 8">SLC66</strain>
    </source>
</reference>
<feature type="transmembrane region" description="Helical" evidence="5">
    <location>
        <begin position="269"/>
        <end position="293"/>
    </location>
</feature>
<feature type="transmembrane region" description="Helical" evidence="5">
    <location>
        <begin position="88"/>
        <end position="113"/>
    </location>
</feature>
<dbReference type="InterPro" id="IPR002541">
    <property type="entry name" value="Cyt_c_assembly"/>
</dbReference>
<evidence type="ECO:0000256" key="5">
    <source>
        <dbReference type="SAM" id="Phobius"/>
    </source>
</evidence>
<proteinExistence type="predicted"/>
<keyword evidence="4 5" id="KW-0472">Membrane</keyword>
<feature type="transmembrane region" description="Helical" evidence="5">
    <location>
        <begin position="204"/>
        <end position="229"/>
    </location>
</feature>
<dbReference type="Pfam" id="PF01578">
    <property type="entry name" value="Cytochrom_C_asm"/>
    <property type="match status" value="1"/>
</dbReference>
<dbReference type="PANTHER" id="PTHR30071">
    <property type="entry name" value="HEME EXPORTER PROTEIN C"/>
    <property type="match status" value="1"/>
</dbReference>
<evidence type="ECO:0000259" key="6">
    <source>
        <dbReference type="Pfam" id="PF01578"/>
    </source>
</evidence>
<gene>
    <name evidence="7" type="ORF">AYW79_08050</name>
</gene>